<dbReference type="EMBL" id="SLXJ01000004">
    <property type="protein sequence ID" value="TCP17810.1"/>
    <property type="molecule type" value="Genomic_DNA"/>
</dbReference>
<keyword evidence="3" id="KW-0808">Transferase</keyword>
<keyword evidence="6" id="KW-0239">DNA-directed DNA polymerase</keyword>
<sequence>MQRIFPEAIEFALEKGLQPFYLLTGQDLLLVDETKSKILQKAFSSGFDEKNDVVIVNDTKWDQLFEQVQSNGLFFNRQALLLNLPDSITVSQQKNLAELLAYSSPDLLFILHLPKFTKQVEKQSWFSQISQNTVQVNCQTPDITKLSAWIAHRAQSMNLHIELEAIQFLSHNYEGNLLALKQTLQMLKLSFNNGKITLPRAKEIVEQSAQFTPFQWVDALLEGKIHRAIRILAQLQQEDIQPVVLLRIVQKELFLLLEITRSPQKATAHQLLFSGNLRGEFDRLKVWQTRRMLYQQAVSRLTYQKLYQLIQSLAKLEKSIKQAFDEDIWLFLARFCTQFGQ</sequence>
<dbReference type="EC" id="2.7.7.7" evidence="1 9"/>
<dbReference type="GO" id="GO:0006261">
    <property type="term" value="P:DNA-templated DNA replication"/>
    <property type="evidence" value="ECO:0007669"/>
    <property type="project" value="TreeGrafter"/>
</dbReference>
<feature type="domain" description="DNA polymerase III subunit delta C-terminal" evidence="11">
    <location>
        <begin position="213"/>
        <end position="332"/>
    </location>
</feature>
<dbReference type="InterPro" id="IPR027417">
    <property type="entry name" value="P-loop_NTPase"/>
</dbReference>
<dbReference type="Pfam" id="PF06144">
    <property type="entry name" value="DNA_pol3_delta"/>
    <property type="match status" value="1"/>
</dbReference>
<evidence type="ECO:0000256" key="8">
    <source>
        <dbReference type="ARBA" id="ARBA00049244"/>
    </source>
</evidence>
<dbReference type="InterPro" id="IPR008921">
    <property type="entry name" value="DNA_pol3_clamp-load_cplx_C"/>
</dbReference>
<keyword evidence="4" id="KW-0548">Nucleotidyltransferase</keyword>
<gene>
    <name evidence="12" type="ORF">EV693_10439</name>
</gene>
<evidence type="ECO:0000256" key="1">
    <source>
        <dbReference type="ARBA" id="ARBA00012417"/>
    </source>
</evidence>
<dbReference type="GO" id="GO:0003887">
    <property type="term" value="F:DNA-directed DNA polymerase activity"/>
    <property type="evidence" value="ECO:0007669"/>
    <property type="project" value="UniProtKB-UniRule"/>
</dbReference>
<dbReference type="PANTHER" id="PTHR34388">
    <property type="entry name" value="DNA POLYMERASE III SUBUNIT DELTA"/>
    <property type="match status" value="1"/>
</dbReference>
<evidence type="ECO:0000256" key="5">
    <source>
        <dbReference type="ARBA" id="ARBA00022705"/>
    </source>
</evidence>
<comment type="caution">
    <text evidence="12">The sequence shown here is derived from an EMBL/GenBank/DDBJ whole genome shotgun (WGS) entry which is preliminary data.</text>
</comment>
<dbReference type="InterPro" id="IPR005790">
    <property type="entry name" value="DNA_polIII_delta"/>
</dbReference>
<evidence type="ECO:0000256" key="9">
    <source>
        <dbReference type="NCBIfam" id="TIGR01128"/>
    </source>
</evidence>
<evidence type="ECO:0000259" key="11">
    <source>
        <dbReference type="Pfam" id="PF14840"/>
    </source>
</evidence>
<feature type="domain" description="DNA polymerase III delta N-terminal" evidence="10">
    <location>
        <begin position="21"/>
        <end position="139"/>
    </location>
</feature>
<evidence type="ECO:0000259" key="10">
    <source>
        <dbReference type="Pfam" id="PF06144"/>
    </source>
</evidence>
<organism evidence="12 13">
    <name type="scientific">Nicoletella semolina</name>
    <dbReference type="NCBI Taxonomy" id="271160"/>
    <lineage>
        <taxon>Bacteria</taxon>
        <taxon>Pseudomonadati</taxon>
        <taxon>Pseudomonadota</taxon>
        <taxon>Gammaproteobacteria</taxon>
        <taxon>Pasteurellales</taxon>
        <taxon>Pasteurellaceae</taxon>
        <taxon>Nicoletella</taxon>
    </lineage>
</organism>
<dbReference type="InterPro" id="IPR032780">
    <property type="entry name" value="DNA_pol3_delt_C"/>
</dbReference>
<dbReference type="AlphaFoldDB" id="A0A4R2N9Z3"/>
<name>A0A4R2N9Z3_9PAST</name>
<dbReference type="Gene3D" id="1.10.8.60">
    <property type="match status" value="1"/>
</dbReference>
<accession>A0A4R2N9Z3</accession>
<dbReference type="Pfam" id="PF14840">
    <property type="entry name" value="DNA_pol3_delt_C"/>
    <property type="match status" value="1"/>
</dbReference>
<dbReference type="InterPro" id="IPR010372">
    <property type="entry name" value="DNA_pol3_delta_N"/>
</dbReference>
<evidence type="ECO:0000256" key="7">
    <source>
        <dbReference type="ARBA" id="ARBA00034754"/>
    </source>
</evidence>
<dbReference type="SUPFAM" id="SSF52540">
    <property type="entry name" value="P-loop containing nucleoside triphosphate hydrolases"/>
    <property type="match status" value="1"/>
</dbReference>
<proteinExistence type="inferred from homology"/>
<evidence type="ECO:0000256" key="3">
    <source>
        <dbReference type="ARBA" id="ARBA00022679"/>
    </source>
</evidence>
<evidence type="ECO:0000256" key="4">
    <source>
        <dbReference type="ARBA" id="ARBA00022695"/>
    </source>
</evidence>
<dbReference type="SUPFAM" id="SSF48019">
    <property type="entry name" value="post-AAA+ oligomerization domain-like"/>
    <property type="match status" value="1"/>
</dbReference>
<dbReference type="Gene3D" id="3.40.50.300">
    <property type="entry name" value="P-loop containing nucleotide triphosphate hydrolases"/>
    <property type="match status" value="1"/>
</dbReference>
<dbReference type="GO" id="GO:0009360">
    <property type="term" value="C:DNA polymerase III complex"/>
    <property type="evidence" value="ECO:0007669"/>
    <property type="project" value="UniProtKB-UniRule"/>
</dbReference>
<dbReference type="GO" id="GO:0003677">
    <property type="term" value="F:DNA binding"/>
    <property type="evidence" value="ECO:0007669"/>
    <property type="project" value="InterPro"/>
</dbReference>
<evidence type="ECO:0000256" key="6">
    <source>
        <dbReference type="ARBA" id="ARBA00022932"/>
    </source>
</evidence>
<dbReference type="NCBIfam" id="TIGR01128">
    <property type="entry name" value="holA"/>
    <property type="match status" value="1"/>
</dbReference>
<dbReference type="OrthoDB" id="9770982at2"/>
<dbReference type="PANTHER" id="PTHR34388:SF1">
    <property type="entry name" value="DNA POLYMERASE III SUBUNIT DELTA"/>
    <property type="match status" value="1"/>
</dbReference>
<dbReference type="RefSeq" id="WP_132501051.1">
    <property type="nucleotide sequence ID" value="NZ_LVXA01000001.1"/>
</dbReference>
<reference evidence="12 13" key="1">
    <citation type="submission" date="2019-03" db="EMBL/GenBank/DDBJ databases">
        <title>Genomic Encyclopedia of Type Strains, Phase IV (KMG-IV): sequencing the most valuable type-strain genomes for metagenomic binning, comparative biology and taxonomic classification.</title>
        <authorList>
            <person name="Goeker M."/>
        </authorList>
    </citation>
    <scope>NUCLEOTIDE SEQUENCE [LARGE SCALE GENOMIC DNA]</scope>
    <source>
        <strain evidence="12 13">DSM 16380</strain>
    </source>
</reference>
<evidence type="ECO:0000313" key="12">
    <source>
        <dbReference type="EMBL" id="TCP17810.1"/>
    </source>
</evidence>
<comment type="catalytic activity">
    <reaction evidence="8">
        <text>DNA(n) + a 2'-deoxyribonucleoside 5'-triphosphate = DNA(n+1) + diphosphate</text>
        <dbReference type="Rhea" id="RHEA:22508"/>
        <dbReference type="Rhea" id="RHEA-COMP:17339"/>
        <dbReference type="Rhea" id="RHEA-COMP:17340"/>
        <dbReference type="ChEBI" id="CHEBI:33019"/>
        <dbReference type="ChEBI" id="CHEBI:61560"/>
        <dbReference type="ChEBI" id="CHEBI:173112"/>
        <dbReference type="EC" id="2.7.7.7"/>
    </reaction>
</comment>
<evidence type="ECO:0000256" key="2">
    <source>
        <dbReference type="ARBA" id="ARBA00017703"/>
    </source>
</evidence>
<evidence type="ECO:0000313" key="13">
    <source>
        <dbReference type="Proteomes" id="UP000295537"/>
    </source>
</evidence>
<keyword evidence="5" id="KW-0235">DNA replication</keyword>
<protein>
    <recommendedName>
        <fullName evidence="2 9">DNA polymerase III subunit delta</fullName>
        <ecNumber evidence="1 9">2.7.7.7</ecNumber>
    </recommendedName>
</protein>
<comment type="similarity">
    <text evidence="7">Belongs to the DNA polymerase HolA subunit family.</text>
</comment>
<dbReference type="Proteomes" id="UP000295537">
    <property type="component" value="Unassembled WGS sequence"/>
</dbReference>
<keyword evidence="13" id="KW-1185">Reference proteome</keyword>
<dbReference type="CDD" id="cd18138">
    <property type="entry name" value="HLD_clamp_pol_III_delta"/>
    <property type="match status" value="1"/>
</dbReference>
<dbReference type="Gene3D" id="1.20.272.10">
    <property type="match status" value="1"/>
</dbReference>